<accession>A0A914VH71</accession>
<feature type="transmembrane region" description="Helical" evidence="1">
    <location>
        <begin position="27"/>
        <end position="50"/>
    </location>
</feature>
<sequence length="233" mass="26011">MGGATVRPTRAIAPLYSSANSYKQQSMVFFCAFIAFLLLSYGALIVYLVAVESREEVGGKLRIVWVTPVTANDTADIGRTLHLLSAISSSLSEYFRFNEVVNWMVVEERTLTGSISHLANVRLNFMHLRADADDEQFGGRLCRLRAIERLRQLWTEEEELMAVNRGAVAIVLTNRLQEISDDCLSQIARRAMRRAARSDRPIPVCESLAVAIGAQSIVSNRQSDALLAQYFHS</sequence>
<dbReference type="Proteomes" id="UP000887566">
    <property type="component" value="Unplaced"/>
</dbReference>
<evidence type="ECO:0000256" key="1">
    <source>
        <dbReference type="SAM" id="Phobius"/>
    </source>
</evidence>
<reference evidence="3" key="1">
    <citation type="submission" date="2022-11" db="UniProtKB">
        <authorList>
            <consortium name="WormBaseParasite"/>
        </authorList>
    </citation>
    <scope>IDENTIFICATION</scope>
</reference>
<evidence type="ECO:0000313" key="2">
    <source>
        <dbReference type="Proteomes" id="UP000887566"/>
    </source>
</evidence>
<dbReference type="AlphaFoldDB" id="A0A914VH71"/>
<proteinExistence type="predicted"/>
<dbReference type="WBParaSite" id="PSAMB.scaffold200size66654.g3158.t1">
    <property type="protein sequence ID" value="PSAMB.scaffold200size66654.g3158.t1"/>
    <property type="gene ID" value="PSAMB.scaffold200size66654.g3158"/>
</dbReference>
<keyword evidence="1" id="KW-0472">Membrane</keyword>
<keyword evidence="1" id="KW-1133">Transmembrane helix</keyword>
<protein>
    <submittedName>
        <fullName evidence="3">Uncharacterized protein</fullName>
    </submittedName>
</protein>
<name>A0A914VH71_9BILA</name>
<keyword evidence="1" id="KW-0812">Transmembrane</keyword>
<organism evidence="2 3">
    <name type="scientific">Plectus sambesii</name>
    <dbReference type="NCBI Taxonomy" id="2011161"/>
    <lineage>
        <taxon>Eukaryota</taxon>
        <taxon>Metazoa</taxon>
        <taxon>Ecdysozoa</taxon>
        <taxon>Nematoda</taxon>
        <taxon>Chromadorea</taxon>
        <taxon>Plectida</taxon>
        <taxon>Plectina</taxon>
        <taxon>Plectoidea</taxon>
        <taxon>Plectidae</taxon>
        <taxon>Plectus</taxon>
    </lineage>
</organism>
<keyword evidence="2" id="KW-1185">Reference proteome</keyword>
<evidence type="ECO:0000313" key="3">
    <source>
        <dbReference type="WBParaSite" id="PSAMB.scaffold200size66654.g3158.t1"/>
    </source>
</evidence>